<proteinExistence type="predicted"/>
<reference evidence="9 10" key="1">
    <citation type="submission" date="2018-10" db="EMBL/GenBank/DDBJ databases">
        <authorList>
            <person name="Zhang X."/>
        </authorList>
    </citation>
    <scope>NUCLEOTIDE SEQUENCE [LARGE SCALE GENOMIC DNA]</scope>
    <source>
        <strain evidence="9 10">SK-G1</strain>
    </source>
</reference>
<dbReference type="InterPro" id="IPR020846">
    <property type="entry name" value="MFS_dom"/>
</dbReference>
<dbReference type="Gene3D" id="1.20.1250.20">
    <property type="entry name" value="MFS general substrate transporter like domains"/>
    <property type="match status" value="1"/>
</dbReference>
<dbReference type="PANTHER" id="PTHR23513">
    <property type="entry name" value="INTEGRAL MEMBRANE EFFLUX PROTEIN-RELATED"/>
    <property type="match status" value="1"/>
</dbReference>
<protein>
    <submittedName>
        <fullName evidence="9">MFS transporter</fullName>
    </submittedName>
</protein>
<accession>A0A3G2R436</accession>
<keyword evidence="10" id="KW-1185">Reference proteome</keyword>
<evidence type="ECO:0000313" key="9">
    <source>
        <dbReference type="EMBL" id="AYO30121.1"/>
    </source>
</evidence>
<feature type="transmembrane region" description="Helical" evidence="7">
    <location>
        <begin position="360"/>
        <end position="381"/>
    </location>
</feature>
<feature type="transmembrane region" description="Helical" evidence="7">
    <location>
        <begin position="234"/>
        <end position="258"/>
    </location>
</feature>
<dbReference type="EMBL" id="CP033169">
    <property type="protein sequence ID" value="AYO30121.1"/>
    <property type="molecule type" value="Genomic_DNA"/>
</dbReference>
<dbReference type="PANTHER" id="PTHR23513:SF11">
    <property type="entry name" value="STAPHYLOFERRIN A TRANSPORTER"/>
    <property type="match status" value="1"/>
</dbReference>
<dbReference type="GO" id="GO:0022857">
    <property type="term" value="F:transmembrane transporter activity"/>
    <property type="evidence" value="ECO:0007669"/>
    <property type="project" value="InterPro"/>
</dbReference>
<evidence type="ECO:0000256" key="4">
    <source>
        <dbReference type="ARBA" id="ARBA00022692"/>
    </source>
</evidence>
<dbReference type="Proteomes" id="UP000280960">
    <property type="component" value="Chromosome"/>
</dbReference>
<evidence type="ECO:0000256" key="2">
    <source>
        <dbReference type="ARBA" id="ARBA00022448"/>
    </source>
</evidence>
<feature type="transmembrane region" description="Helical" evidence="7">
    <location>
        <begin position="150"/>
        <end position="168"/>
    </location>
</feature>
<keyword evidence="4 7" id="KW-0812">Transmembrane</keyword>
<feature type="transmembrane region" description="Helical" evidence="7">
    <location>
        <begin position="86"/>
        <end position="106"/>
    </location>
</feature>
<dbReference type="CDD" id="cd06173">
    <property type="entry name" value="MFS_MefA_like"/>
    <property type="match status" value="1"/>
</dbReference>
<keyword evidence="2" id="KW-0813">Transport</keyword>
<evidence type="ECO:0000256" key="7">
    <source>
        <dbReference type="SAM" id="Phobius"/>
    </source>
</evidence>
<evidence type="ECO:0000313" key="10">
    <source>
        <dbReference type="Proteomes" id="UP000280960"/>
    </source>
</evidence>
<feature type="transmembrane region" description="Helical" evidence="7">
    <location>
        <begin position="297"/>
        <end position="314"/>
    </location>
</feature>
<dbReference type="InterPro" id="IPR010290">
    <property type="entry name" value="TM_effector"/>
</dbReference>
<dbReference type="AlphaFoldDB" id="A0A3G2R436"/>
<name>A0A3G2R436_9FIRM</name>
<feature type="transmembrane region" description="Helical" evidence="7">
    <location>
        <begin position="320"/>
        <end position="339"/>
    </location>
</feature>
<feature type="transmembrane region" description="Helical" evidence="7">
    <location>
        <begin position="174"/>
        <end position="198"/>
    </location>
</feature>
<evidence type="ECO:0000259" key="8">
    <source>
        <dbReference type="PROSITE" id="PS50850"/>
    </source>
</evidence>
<feature type="transmembrane region" description="Helical" evidence="7">
    <location>
        <begin position="21"/>
        <end position="38"/>
    </location>
</feature>
<evidence type="ECO:0000256" key="1">
    <source>
        <dbReference type="ARBA" id="ARBA00004651"/>
    </source>
</evidence>
<dbReference type="InterPro" id="IPR036259">
    <property type="entry name" value="MFS_trans_sf"/>
</dbReference>
<dbReference type="Pfam" id="PF05977">
    <property type="entry name" value="MFS_3"/>
    <property type="match status" value="1"/>
</dbReference>
<feature type="transmembrane region" description="Helical" evidence="7">
    <location>
        <begin position="58"/>
        <end position="79"/>
    </location>
</feature>
<keyword evidence="3" id="KW-1003">Cell membrane</keyword>
<dbReference type="PROSITE" id="PS50850">
    <property type="entry name" value="MFS"/>
    <property type="match status" value="1"/>
</dbReference>
<keyword evidence="6 7" id="KW-0472">Membrane</keyword>
<dbReference type="GO" id="GO:0005886">
    <property type="term" value="C:plasma membrane"/>
    <property type="evidence" value="ECO:0007669"/>
    <property type="project" value="UniProtKB-SubCell"/>
</dbReference>
<feature type="transmembrane region" description="Helical" evidence="7">
    <location>
        <begin position="387"/>
        <end position="408"/>
    </location>
</feature>
<dbReference type="SUPFAM" id="SSF103473">
    <property type="entry name" value="MFS general substrate transporter"/>
    <property type="match status" value="1"/>
</dbReference>
<sequence length="418" mass="45021">MQNGIRRWIALHFPALTHRNFRLFWFGQCVSLIGTWMQNIGQAWLVLKITDSSFKLGLVSALQFTPVLLLSLFAGVIVDRLPKRRILIFTQTVLMILALILATLTATGKVRYWHILVLAAILGFVNNIDMPARQSFIVELVGKEHLMNGITLNSTIFNAARLIGPAVAGFVMGFFGIAVCFYLNALSFLAVILGLLMIKIPSETTIVQDSSKNKKPVLENIKEGLTYIKNTPPVFITVILMALISTFSLNFNVLVPVLAKKGFGLTEEGFGFMMSSLGSGALIGSIMLAATTHKPTSRILIGAALGLSAAQIILGTVNSQILAMVFLALTGWMMVTFTASANSTIQVNTPDHLRGRVMSVYSLVFAGVAPLGSLFAGSLAGRFGARAAFATGGFIGIIAAGIAVCQIIKFHKISSLKV</sequence>
<dbReference type="RefSeq" id="WP_122014383.1">
    <property type="nucleotide sequence ID" value="NZ_CP033169.1"/>
</dbReference>
<feature type="transmembrane region" description="Helical" evidence="7">
    <location>
        <begin position="270"/>
        <end position="290"/>
    </location>
</feature>
<evidence type="ECO:0000256" key="6">
    <source>
        <dbReference type="ARBA" id="ARBA00023136"/>
    </source>
</evidence>
<feature type="domain" description="Major facilitator superfamily (MFS) profile" evidence="8">
    <location>
        <begin position="15"/>
        <end position="411"/>
    </location>
</feature>
<feature type="transmembrane region" description="Helical" evidence="7">
    <location>
        <begin position="112"/>
        <end position="129"/>
    </location>
</feature>
<keyword evidence="5 7" id="KW-1133">Transmembrane helix</keyword>
<comment type="subcellular location">
    <subcellularLocation>
        <location evidence="1">Cell membrane</location>
        <topology evidence="1">Multi-pass membrane protein</topology>
    </subcellularLocation>
</comment>
<evidence type="ECO:0000256" key="3">
    <source>
        <dbReference type="ARBA" id="ARBA00022475"/>
    </source>
</evidence>
<gene>
    <name evidence="9" type="ORF">D2962_05375</name>
</gene>
<organism evidence="9 10">
    <name type="scientific">Biomaibacter acetigenes</name>
    <dbReference type="NCBI Taxonomy" id="2316383"/>
    <lineage>
        <taxon>Bacteria</taxon>
        <taxon>Bacillati</taxon>
        <taxon>Bacillota</taxon>
        <taxon>Clostridia</taxon>
        <taxon>Thermosediminibacterales</taxon>
        <taxon>Tepidanaerobacteraceae</taxon>
        <taxon>Biomaibacter</taxon>
    </lineage>
</organism>
<evidence type="ECO:0000256" key="5">
    <source>
        <dbReference type="ARBA" id="ARBA00022989"/>
    </source>
</evidence>
<dbReference type="KEGG" id="bacg:D2962_05375"/>